<name>A0A0U2WT67_9ENTE</name>
<dbReference type="InterPro" id="IPR045851">
    <property type="entry name" value="AMP-bd_C_sf"/>
</dbReference>
<keyword evidence="2" id="KW-0597">Phosphoprotein</keyword>
<reference evidence="5" key="1">
    <citation type="submission" date="2015-12" db="EMBL/GenBank/DDBJ databases">
        <authorList>
            <person name="Lauer A."/>
            <person name="Humrighouse B."/>
            <person name="Loparev V."/>
            <person name="Shewmaker P.L."/>
            <person name="Whitney A.M."/>
            <person name="McLaughlin R.W."/>
        </authorList>
    </citation>
    <scope>NUCLEOTIDE SEQUENCE [LARGE SCALE GENOMIC DNA]</scope>
    <source>
        <strain evidence="5">LMG 26678</strain>
    </source>
</reference>
<gene>
    <name evidence="4" type="ORF">ATZ35_15165</name>
</gene>
<dbReference type="EMBL" id="CP013655">
    <property type="protein sequence ID" value="ALS38438.1"/>
    <property type="molecule type" value="Genomic_DNA"/>
</dbReference>
<dbReference type="PANTHER" id="PTHR44845:SF6">
    <property type="entry name" value="BETA-ALANINE-ACTIVATING ENZYME"/>
    <property type="match status" value="1"/>
</dbReference>
<feature type="domain" description="AMP-dependent synthetase/ligase" evidence="3">
    <location>
        <begin position="7"/>
        <end position="353"/>
    </location>
</feature>
<dbReference type="PANTHER" id="PTHR44845">
    <property type="entry name" value="CARRIER DOMAIN-CONTAINING PROTEIN"/>
    <property type="match status" value="1"/>
</dbReference>
<dbReference type="SUPFAM" id="SSF56801">
    <property type="entry name" value="Acetyl-CoA synthetase-like"/>
    <property type="match status" value="1"/>
</dbReference>
<dbReference type="KEGG" id="erx:ATZ35_15165"/>
<dbReference type="AlphaFoldDB" id="A0A0U2WT67"/>
<evidence type="ECO:0000313" key="4">
    <source>
        <dbReference type="EMBL" id="ALS38438.1"/>
    </source>
</evidence>
<dbReference type="Gene3D" id="3.30.300.30">
    <property type="match status" value="1"/>
</dbReference>
<dbReference type="Proteomes" id="UP000067523">
    <property type="component" value="Chromosome"/>
</dbReference>
<keyword evidence="1" id="KW-0596">Phosphopantetheine</keyword>
<organism evidence="4 5">
    <name type="scientific">Enterococcus rotai</name>
    <dbReference type="NCBI Taxonomy" id="118060"/>
    <lineage>
        <taxon>Bacteria</taxon>
        <taxon>Bacillati</taxon>
        <taxon>Bacillota</taxon>
        <taxon>Bacilli</taxon>
        <taxon>Lactobacillales</taxon>
        <taxon>Enterococcaceae</taxon>
        <taxon>Enterococcus</taxon>
    </lineage>
</organism>
<dbReference type="STRING" id="118060.ATZ35_15165"/>
<accession>A0A0U2WT67</accession>
<dbReference type="Pfam" id="PF00501">
    <property type="entry name" value="AMP-binding"/>
    <property type="match status" value="1"/>
</dbReference>
<sequence>MLIKEIESTVKRFPDKAALVDGEIVITYRNLLNSSRGIAELITNTQYNKIVTFTCGLLFDHEVTSIIAMIGCLYAECTYIPIEKGDPIAKIEKIILTANLDMILTNQLSEENTNYFNKIFPKLIIVDLATFDLFKNHDISFKKSLNCEEVYRLPTSGSTGHPKYVCQTSFAVDYYVKEYIKNLHITANDRLTLFSTLSHDASVVDIYTSLYSGATLYLCDLKNMKNIMLLDRWLKKNKITIWHSVPTFFRYFLRIHQKKNQLNHLKVFVLGGEAVLKHDYLKAAELFPAKPIYALYGQTESSYCSGQYLTHVDQVGCLGIANRCLDYRLKLENGEIYPVENYHTKGKIGELVLDYKIPVVGSYFKNNQRAEPKSIYSTGDIIEVREAGLYYIERKDTQVKVRGHRVQLAEIESAILSFFPNIKEVIVIQSKRSSGEPKIIACIESTIEYNCVDINEKLNKVLSSYMLLDGVYLFDYGELPKKNTGKLDRKKVSKIICNLKNDVV</sequence>
<evidence type="ECO:0000256" key="2">
    <source>
        <dbReference type="ARBA" id="ARBA00022553"/>
    </source>
</evidence>
<evidence type="ECO:0000256" key="1">
    <source>
        <dbReference type="ARBA" id="ARBA00022450"/>
    </source>
</evidence>
<proteinExistence type="predicted"/>
<dbReference type="InterPro" id="IPR042099">
    <property type="entry name" value="ANL_N_sf"/>
</dbReference>
<keyword evidence="5" id="KW-1185">Reference proteome</keyword>
<dbReference type="Gene3D" id="3.40.50.12780">
    <property type="entry name" value="N-terminal domain of ligase-like"/>
    <property type="match status" value="1"/>
</dbReference>
<evidence type="ECO:0000259" key="3">
    <source>
        <dbReference type="Pfam" id="PF00501"/>
    </source>
</evidence>
<protein>
    <recommendedName>
        <fullName evidence="3">AMP-dependent synthetase/ligase domain-containing protein</fullName>
    </recommendedName>
</protein>
<evidence type="ECO:0000313" key="5">
    <source>
        <dbReference type="Proteomes" id="UP000067523"/>
    </source>
</evidence>
<dbReference type="InterPro" id="IPR000873">
    <property type="entry name" value="AMP-dep_synth/lig_dom"/>
</dbReference>